<gene>
    <name evidence="10" type="primary">RvY_05365-1</name>
    <name evidence="10" type="synonym">RvY_05365.1</name>
    <name evidence="10" type="ORF">RvY_05365</name>
</gene>
<dbReference type="InterPro" id="IPR007867">
    <property type="entry name" value="GMC_OxRtase_C"/>
</dbReference>
<comment type="cofactor">
    <cofactor evidence="1 5">
        <name>FAD</name>
        <dbReference type="ChEBI" id="CHEBI:57692"/>
    </cofactor>
</comment>
<dbReference type="InterPro" id="IPR036188">
    <property type="entry name" value="FAD/NAD-bd_sf"/>
</dbReference>
<dbReference type="AlphaFoldDB" id="A0A1D1UXV3"/>
<dbReference type="Gene3D" id="3.50.50.60">
    <property type="entry name" value="FAD/NAD(P)-binding domain"/>
    <property type="match status" value="1"/>
</dbReference>
<evidence type="ECO:0000256" key="2">
    <source>
        <dbReference type="ARBA" id="ARBA00010790"/>
    </source>
</evidence>
<dbReference type="Proteomes" id="UP000186922">
    <property type="component" value="Unassembled WGS sequence"/>
</dbReference>
<evidence type="ECO:0000256" key="4">
    <source>
        <dbReference type="ARBA" id="ARBA00022827"/>
    </source>
</evidence>
<evidence type="ECO:0000313" key="11">
    <source>
        <dbReference type="Proteomes" id="UP000186922"/>
    </source>
</evidence>
<protein>
    <recommendedName>
        <fullName evidence="8 9">Glucose-methanol-choline oxidoreductase N-terminal domain-containing protein</fullName>
    </recommendedName>
</protein>
<dbReference type="STRING" id="947166.A0A1D1UXV3"/>
<evidence type="ECO:0000256" key="6">
    <source>
        <dbReference type="RuleBase" id="RU003968"/>
    </source>
</evidence>
<organism evidence="10 11">
    <name type="scientific">Ramazzottius varieornatus</name>
    <name type="common">Water bear</name>
    <name type="synonym">Tardigrade</name>
    <dbReference type="NCBI Taxonomy" id="947166"/>
    <lineage>
        <taxon>Eukaryota</taxon>
        <taxon>Metazoa</taxon>
        <taxon>Ecdysozoa</taxon>
        <taxon>Tardigrada</taxon>
        <taxon>Eutardigrada</taxon>
        <taxon>Parachela</taxon>
        <taxon>Hypsibioidea</taxon>
        <taxon>Ramazzottiidae</taxon>
        <taxon>Ramazzottius</taxon>
    </lineage>
</organism>
<dbReference type="PANTHER" id="PTHR11552">
    <property type="entry name" value="GLUCOSE-METHANOL-CHOLINE GMC OXIDOREDUCTASE"/>
    <property type="match status" value="1"/>
</dbReference>
<dbReference type="PROSITE" id="PS00624">
    <property type="entry name" value="GMC_OXRED_2"/>
    <property type="match status" value="1"/>
</dbReference>
<evidence type="ECO:0000256" key="7">
    <source>
        <dbReference type="SAM" id="SignalP"/>
    </source>
</evidence>
<dbReference type="Pfam" id="PF05199">
    <property type="entry name" value="GMC_oxred_C"/>
    <property type="match status" value="1"/>
</dbReference>
<feature type="signal peptide" evidence="7">
    <location>
        <begin position="1"/>
        <end position="22"/>
    </location>
</feature>
<dbReference type="InterPro" id="IPR000172">
    <property type="entry name" value="GMC_OxRdtase_N"/>
</dbReference>
<evidence type="ECO:0000259" key="8">
    <source>
        <dbReference type="PROSITE" id="PS00623"/>
    </source>
</evidence>
<dbReference type="GO" id="GO:0050660">
    <property type="term" value="F:flavin adenine dinucleotide binding"/>
    <property type="evidence" value="ECO:0007669"/>
    <property type="project" value="InterPro"/>
</dbReference>
<evidence type="ECO:0000256" key="1">
    <source>
        <dbReference type="ARBA" id="ARBA00001974"/>
    </source>
</evidence>
<feature type="binding site" evidence="5">
    <location>
        <position position="131"/>
    </location>
    <ligand>
        <name>FAD</name>
        <dbReference type="ChEBI" id="CHEBI:57692"/>
    </ligand>
</feature>
<comment type="caution">
    <text evidence="10">The sequence shown here is derived from an EMBL/GenBank/DDBJ whole genome shotgun (WGS) entry which is preliminary data.</text>
</comment>
<dbReference type="SUPFAM" id="SSF54373">
    <property type="entry name" value="FAD-linked reductases, C-terminal domain"/>
    <property type="match status" value="1"/>
</dbReference>
<sequence>MFPIPFEALLGLAALFMARVQYWTTQLKAPTTPAAQFLTTIPGNATKEYDFIIVGAGTAGSVVASRLAEHKHWKILLLEAGPPESFSHTFPLVHIADPQATFLDWNFTTVPQKWSGAGLNGRQNLMSAGRVVGGTSSINHLLYIRGNREDYDMWAKEGADGWSWKDVFPYFLKSENNQNPDLVKTGLHGSNGPLRIEDNPNQEIYLADLLFRAAKAKNLYNPDSNGESQLGFAPTQINAFHGYRWSAASAYLRPDKQKHRRNLHVISNAQVARIVIDPRTKQTTGVEFMVVDGVSPLVSRVVSVRKEVILSAGAINSPKILMLSGIGSAAELRKNKIEPLSDLPVGENLQDHLQVQMVFNTNDTEVGLNMAELTDPKQISRYAKDGTGLFSASSVVSFGFFHIPELAAQYGTPPTFPHIQTAIVNTAMYPPEELILRQNMAPETIPQYYTKPENMGKPGFIISPLFLHPKSRGTVKLADNNPMSPPVIDPRFLSEEEDVKVYAKGFKFVADFFLQSEEFKKVGITPNFPSFPVCAALPAGSEEYYECIIRYAARSAYHPVGTCKMGKSSDASTVVDSSLRVKGISKLRVADASIIPTIISGNTHAPTVMIGEKAADMVASAWGSKTDFSKKSQYEPKLFM</sequence>
<dbReference type="OrthoDB" id="269227at2759"/>
<keyword evidence="7" id="KW-0732">Signal</keyword>
<feature type="domain" description="Glucose-methanol-choline oxidoreductase N-terminal" evidence="9">
    <location>
        <begin position="313"/>
        <end position="327"/>
    </location>
</feature>
<comment type="similarity">
    <text evidence="2 6">Belongs to the GMC oxidoreductase family.</text>
</comment>
<dbReference type="GO" id="GO:0016614">
    <property type="term" value="F:oxidoreductase activity, acting on CH-OH group of donors"/>
    <property type="evidence" value="ECO:0007669"/>
    <property type="project" value="InterPro"/>
</dbReference>
<feature type="chain" id="PRO_5008897752" description="Glucose-methanol-choline oxidoreductase N-terminal domain-containing protein" evidence="7">
    <location>
        <begin position="23"/>
        <end position="640"/>
    </location>
</feature>
<reference evidence="10 11" key="1">
    <citation type="journal article" date="2016" name="Nat. Commun.">
        <title>Extremotolerant tardigrade genome and improved radiotolerance of human cultured cells by tardigrade-unique protein.</title>
        <authorList>
            <person name="Hashimoto T."/>
            <person name="Horikawa D.D."/>
            <person name="Saito Y."/>
            <person name="Kuwahara H."/>
            <person name="Kozuka-Hata H."/>
            <person name="Shin-I T."/>
            <person name="Minakuchi Y."/>
            <person name="Ohishi K."/>
            <person name="Motoyama A."/>
            <person name="Aizu T."/>
            <person name="Enomoto A."/>
            <person name="Kondo K."/>
            <person name="Tanaka S."/>
            <person name="Hara Y."/>
            <person name="Koshikawa S."/>
            <person name="Sagara H."/>
            <person name="Miura T."/>
            <person name="Yokobori S."/>
            <person name="Miyagawa K."/>
            <person name="Suzuki Y."/>
            <person name="Kubo T."/>
            <person name="Oyama M."/>
            <person name="Kohara Y."/>
            <person name="Fujiyama A."/>
            <person name="Arakawa K."/>
            <person name="Katayama T."/>
            <person name="Toyoda A."/>
            <person name="Kunieda T."/>
        </authorList>
    </citation>
    <scope>NUCLEOTIDE SEQUENCE [LARGE SCALE GENOMIC DNA]</scope>
    <source>
        <strain evidence="10 11">YOKOZUNA-1</strain>
    </source>
</reference>
<evidence type="ECO:0000313" key="10">
    <source>
        <dbReference type="EMBL" id="GAU93420.1"/>
    </source>
</evidence>
<keyword evidence="11" id="KW-1185">Reference proteome</keyword>
<name>A0A1D1UXV3_RAMVA</name>
<keyword evidence="4 5" id="KW-0274">FAD</keyword>
<keyword evidence="3 6" id="KW-0285">Flavoprotein</keyword>
<dbReference type="Gene3D" id="3.30.560.10">
    <property type="entry name" value="Glucose Oxidase, domain 3"/>
    <property type="match status" value="1"/>
</dbReference>
<feature type="domain" description="Glucose-methanol-choline oxidoreductase N-terminal" evidence="8">
    <location>
        <begin position="129"/>
        <end position="152"/>
    </location>
</feature>
<dbReference type="Pfam" id="PF00732">
    <property type="entry name" value="GMC_oxred_N"/>
    <property type="match status" value="1"/>
</dbReference>
<dbReference type="PROSITE" id="PS00623">
    <property type="entry name" value="GMC_OXRED_1"/>
    <property type="match status" value="1"/>
</dbReference>
<feature type="binding site" evidence="5">
    <location>
        <position position="135"/>
    </location>
    <ligand>
        <name>FAD</name>
        <dbReference type="ChEBI" id="CHEBI:57692"/>
    </ligand>
</feature>
<dbReference type="PANTHER" id="PTHR11552:SF147">
    <property type="entry name" value="CHOLINE DEHYDROGENASE, MITOCHONDRIAL"/>
    <property type="match status" value="1"/>
</dbReference>
<dbReference type="EMBL" id="BDGG01000002">
    <property type="protein sequence ID" value="GAU93420.1"/>
    <property type="molecule type" value="Genomic_DNA"/>
</dbReference>
<proteinExistence type="inferred from homology"/>
<evidence type="ECO:0000256" key="3">
    <source>
        <dbReference type="ARBA" id="ARBA00022630"/>
    </source>
</evidence>
<evidence type="ECO:0000259" key="9">
    <source>
        <dbReference type="PROSITE" id="PS00624"/>
    </source>
</evidence>
<dbReference type="SUPFAM" id="SSF51905">
    <property type="entry name" value="FAD/NAD(P)-binding domain"/>
    <property type="match status" value="1"/>
</dbReference>
<evidence type="ECO:0000256" key="5">
    <source>
        <dbReference type="PIRSR" id="PIRSR000137-2"/>
    </source>
</evidence>
<feature type="binding site" evidence="5">
    <location>
        <position position="271"/>
    </location>
    <ligand>
        <name>FAD</name>
        <dbReference type="ChEBI" id="CHEBI:57692"/>
    </ligand>
</feature>
<accession>A0A1D1UXV3</accession>
<dbReference type="InterPro" id="IPR012132">
    <property type="entry name" value="GMC_OxRdtase"/>
</dbReference>
<dbReference type="PIRSF" id="PIRSF000137">
    <property type="entry name" value="Alcohol_oxidase"/>
    <property type="match status" value="1"/>
</dbReference>